<name>A0A975GKL7_9BACT</name>
<dbReference type="KEGG" id="dmm:dnm_008720"/>
<evidence type="ECO:0008006" key="3">
    <source>
        <dbReference type="Google" id="ProtNLM"/>
    </source>
</evidence>
<reference evidence="1" key="1">
    <citation type="journal article" date="2021" name="Microb. Physiol.">
        <title>Proteogenomic Insights into the Physiology of Marine, Sulfate-Reducing, Filamentous Desulfonema limicola and Desulfonema magnum.</title>
        <authorList>
            <person name="Schnaars V."/>
            <person name="Wohlbrand L."/>
            <person name="Scheve S."/>
            <person name="Hinrichs C."/>
            <person name="Reinhardt R."/>
            <person name="Rabus R."/>
        </authorList>
    </citation>
    <scope>NUCLEOTIDE SEQUENCE</scope>
    <source>
        <strain evidence="1">4be13</strain>
    </source>
</reference>
<dbReference type="AlphaFoldDB" id="A0A975GKL7"/>
<gene>
    <name evidence="1" type="ORF">dnm_008720</name>
</gene>
<accession>A0A975GKL7</accession>
<organism evidence="1 2">
    <name type="scientific">Desulfonema magnum</name>
    <dbReference type="NCBI Taxonomy" id="45655"/>
    <lineage>
        <taxon>Bacteria</taxon>
        <taxon>Pseudomonadati</taxon>
        <taxon>Thermodesulfobacteriota</taxon>
        <taxon>Desulfobacteria</taxon>
        <taxon>Desulfobacterales</taxon>
        <taxon>Desulfococcaceae</taxon>
        <taxon>Desulfonema</taxon>
    </lineage>
</organism>
<dbReference type="EMBL" id="CP061800">
    <property type="protein sequence ID" value="QTA84869.1"/>
    <property type="molecule type" value="Genomic_DNA"/>
</dbReference>
<proteinExistence type="predicted"/>
<sequence>MEKKNGTDYAQNYDLVVRWLADVLRGETLDVIGVKSGQIEEIFGFEPAEIKVTSGRVDVMVRDDTGSLYHIEEQRNLKKKDMWRFAAYHFLGGGQWGGKVTDIILASGEVWSGENGNREITTPSGKYSPVIIDFSQRDGRKRLMEIREAVGKEDFGNWLELVFLPLYGKEKGTSRSRFAEEVLRFEAELYKAERISARLLAATLIISNKLIDKERLRGLWEEIRMLDIIEIAREEGMKEGKTLGILEDRQEMITDALIERFGAPPARILEKIRSVQHPDVLRGLFRHLLRCESLQEFEAALRQAT</sequence>
<keyword evidence="2" id="KW-1185">Reference proteome</keyword>
<evidence type="ECO:0000313" key="1">
    <source>
        <dbReference type="EMBL" id="QTA84869.1"/>
    </source>
</evidence>
<protein>
    <recommendedName>
        <fullName evidence="3">DUF4351 domain-containing protein</fullName>
    </recommendedName>
</protein>
<evidence type="ECO:0000313" key="2">
    <source>
        <dbReference type="Proteomes" id="UP000663722"/>
    </source>
</evidence>
<dbReference type="Proteomes" id="UP000663722">
    <property type="component" value="Chromosome"/>
</dbReference>